<dbReference type="EMBL" id="UINC01203305">
    <property type="protein sequence ID" value="SVE23496.1"/>
    <property type="molecule type" value="Genomic_DNA"/>
</dbReference>
<organism evidence="1">
    <name type="scientific">marine metagenome</name>
    <dbReference type="NCBI Taxonomy" id="408172"/>
    <lineage>
        <taxon>unclassified sequences</taxon>
        <taxon>metagenomes</taxon>
        <taxon>ecological metagenomes</taxon>
    </lineage>
</organism>
<proteinExistence type="predicted"/>
<accession>A0A383BTC5</accession>
<name>A0A383BTC5_9ZZZZ</name>
<reference evidence="1" key="1">
    <citation type="submission" date="2018-05" db="EMBL/GenBank/DDBJ databases">
        <authorList>
            <person name="Lanie J.A."/>
            <person name="Ng W.-L."/>
            <person name="Kazmierczak K.M."/>
            <person name="Andrzejewski T.M."/>
            <person name="Davidsen T.M."/>
            <person name="Wayne K.J."/>
            <person name="Tettelin H."/>
            <person name="Glass J.I."/>
            <person name="Rusch D."/>
            <person name="Podicherti R."/>
            <person name="Tsui H.-C.T."/>
            <person name="Winkler M.E."/>
        </authorList>
    </citation>
    <scope>NUCLEOTIDE SEQUENCE</scope>
</reference>
<dbReference type="AlphaFoldDB" id="A0A383BTC5"/>
<evidence type="ECO:0000313" key="1">
    <source>
        <dbReference type="EMBL" id="SVE23496.1"/>
    </source>
</evidence>
<sequence>KNKNISDITVKDVKNYFKDKRYKIKKEVDSFINLPEKIFSEMNPVFVVSTGRAGSELLVKLMNESKIGNVYHEPRPGMFYGSKLAFETNQDMESKQLAYLNARHDLLKKAYLEDSRFIETNNRVTFFMDVIAEMFLNRINE</sequence>
<feature type="non-terminal residue" evidence="1">
    <location>
        <position position="1"/>
    </location>
</feature>
<protein>
    <submittedName>
        <fullName evidence="1">Uncharacterized protein</fullName>
    </submittedName>
</protein>
<gene>
    <name evidence="1" type="ORF">METZ01_LOCUS476350</name>
</gene>